<evidence type="ECO:0000256" key="1">
    <source>
        <dbReference type="SAM" id="MobiDB-lite"/>
    </source>
</evidence>
<evidence type="ECO:0000259" key="2">
    <source>
        <dbReference type="Pfam" id="PF19809"/>
    </source>
</evidence>
<feature type="region of interest" description="Disordered" evidence="1">
    <location>
        <begin position="133"/>
        <end position="180"/>
    </location>
</feature>
<dbReference type="Pfam" id="PF19809">
    <property type="entry name" value="DUF6292"/>
    <property type="match status" value="1"/>
</dbReference>
<keyword evidence="4" id="KW-1185">Reference proteome</keyword>
<evidence type="ECO:0000313" key="4">
    <source>
        <dbReference type="Proteomes" id="UP001597183"/>
    </source>
</evidence>
<dbReference type="EMBL" id="JBHTMK010000040">
    <property type="protein sequence ID" value="MFD1369518.1"/>
    <property type="molecule type" value="Genomic_DNA"/>
</dbReference>
<reference evidence="4" key="1">
    <citation type="journal article" date="2019" name="Int. J. Syst. Evol. Microbiol.">
        <title>The Global Catalogue of Microorganisms (GCM) 10K type strain sequencing project: providing services to taxonomists for standard genome sequencing and annotation.</title>
        <authorList>
            <consortium name="The Broad Institute Genomics Platform"/>
            <consortium name="The Broad Institute Genome Sequencing Center for Infectious Disease"/>
            <person name="Wu L."/>
            <person name="Ma J."/>
        </authorList>
    </citation>
    <scope>NUCLEOTIDE SEQUENCE [LARGE SCALE GENOMIC DNA]</scope>
    <source>
        <strain evidence="4">CCM 7526</strain>
    </source>
</reference>
<feature type="compositionally biased region" description="Low complexity" evidence="1">
    <location>
        <begin position="135"/>
        <end position="180"/>
    </location>
</feature>
<proteinExistence type="predicted"/>
<protein>
    <submittedName>
        <fullName evidence="3">DUF6292 family protein</fullName>
    </submittedName>
</protein>
<name>A0ABW4AG73_9ACTN</name>
<evidence type="ECO:0000313" key="3">
    <source>
        <dbReference type="EMBL" id="MFD1369518.1"/>
    </source>
</evidence>
<dbReference type="Proteomes" id="UP001597183">
    <property type="component" value="Unassembled WGS sequence"/>
</dbReference>
<feature type="domain" description="DUF6292" evidence="2">
    <location>
        <begin position="26"/>
        <end position="122"/>
    </location>
</feature>
<sequence length="246" mass="24396">MGGTGGFEGIDGTDGMDGSRSAHAAYIRAVAAALEDAGVPVADWRADDGPVRDGWIPFDLARQVRLHGRPVWDHDQAGAGWSEERGWYLLTVDDPAGRDVRTAEALGIAMIAAPGAVARSIAALAGLSVSPPREAATSGPVAASGPAGASGSAATSGPVAASRPAGASGSAATSGPLAASRPVAASGPAGAFGSAGAFFGLPEVDADFPGHRAGVADPAFEAALLRYSARRTKSVDGWRDAAEGRG</sequence>
<comment type="caution">
    <text evidence="3">The sequence shown here is derived from an EMBL/GenBank/DDBJ whole genome shotgun (WGS) entry which is preliminary data.</text>
</comment>
<dbReference type="RefSeq" id="WP_317792315.1">
    <property type="nucleotide sequence ID" value="NZ_AP028461.1"/>
</dbReference>
<gene>
    <name evidence="3" type="ORF">ACFQ5G_29620</name>
</gene>
<organism evidence="3 4">
    <name type="scientific">Actinoplanes sichuanensis</name>
    <dbReference type="NCBI Taxonomy" id="512349"/>
    <lineage>
        <taxon>Bacteria</taxon>
        <taxon>Bacillati</taxon>
        <taxon>Actinomycetota</taxon>
        <taxon>Actinomycetes</taxon>
        <taxon>Micromonosporales</taxon>
        <taxon>Micromonosporaceae</taxon>
        <taxon>Actinoplanes</taxon>
    </lineage>
</organism>
<dbReference type="InterPro" id="IPR046259">
    <property type="entry name" value="DUF6292"/>
</dbReference>
<accession>A0ABW4AG73</accession>